<keyword evidence="4 7" id="KW-0808">Transferase</keyword>
<dbReference type="SUPFAM" id="SSF53335">
    <property type="entry name" value="S-adenosyl-L-methionine-dependent methyltransferases"/>
    <property type="match status" value="1"/>
</dbReference>
<dbReference type="GO" id="GO:0032259">
    <property type="term" value="P:methylation"/>
    <property type="evidence" value="ECO:0007669"/>
    <property type="project" value="UniProtKB-KW"/>
</dbReference>
<dbReference type="InterPro" id="IPR003788">
    <property type="entry name" value="NDUFAF7"/>
</dbReference>
<reference evidence="10" key="1">
    <citation type="submission" date="2017-02" db="UniProtKB">
        <authorList>
            <consortium name="WormBaseParasite"/>
        </authorList>
    </citation>
    <scope>IDENTIFICATION</scope>
</reference>
<evidence type="ECO:0000256" key="6">
    <source>
        <dbReference type="ARBA" id="ARBA00048612"/>
    </source>
</evidence>
<dbReference type="Gene3D" id="3.40.50.12710">
    <property type="match status" value="1"/>
</dbReference>
<dbReference type="Proteomes" id="UP000267027">
    <property type="component" value="Unassembled WGS sequence"/>
</dbReference>
<dbReference type="GO" id="GO:0032981">
    <property type="term" value="P:mitochondrial respiratory chain complex I assembly"/>
    <property type="evidence" value="ECO:0007669"/>
    <property type="project" value="TreeGrafter"/>
</dbReference>
<evidence type="ECO:0000313" key="10">
    <source>
        <dbReference type="WBParaSite" id="ACOC_0000294401-mRNA-1"/>
    </source>
</evidence>
<dbReference type="WBParaSite" id="ACOC_0000294401-mRNA-1">
    <property type="protein sequence ID" value="ACOC_0000294401-mRNA-1"/>
    <property type="gene ID" value="ACOC_0000294401"/>
</dbReference>
<comment type="function">
    <text evidence="7">Arginine methyltransferase involved in the assembly or stability of mitochondrial NADH:ubiquinone oxidoreductase complex (complex I).</text>
</comment>
<reference evidence="8 9" key="2">
    <citation type="submission" date="2018-11" db="EMBL/GenBank/DDBJ databases">
        <authorList>
            <consortium name="Pathogen Informatics"/>
        </authorList>
    </citation>
    <scope>NUCLEOTIDE SEQUENCE [LARGE SCALE GENOMIC DNA]</scope>
    <source>
        <strain evidence="8 9">Costa Rica</strain>
    </source>
</reference>
<evidence type="ECO:0000256" key="2">
    <source>
        <dbReference type="ARBA" id="ARBA00005891"/>
    </source>
</evidence>
<dbReference type="OrthoDB" id="438553at2759"/>
<proteinExistence type="inferred from homology"/>
<dbReference type="EC" id="2.1.1.320" evidence="7"/>
<dbReference type="STRING" id="334426.A0A0R3PFI2"/>
<dbReference type="PANTHER" id="PTHR12049">
    <property type="entry name" value="PROTEIN ARGININE METHYLTRANSFERASE NDUFAF7, MITOCHONDRIAL"/>
    <property type="match status" value="1"/>
</dbReference>
<dbReference type="Pfam" id="PF02636">
    <property type="entry name" value="Methyltransf_28"/>
    <property type="match status" value="1"/>
</dbReference>
<organism evidence="10">
    <name type="scientific">Angiostrongylus costaricensis</name>
    <name type="common">Nematode worm</name>
    <dbReference type="NCBI Taxonomy" id="334426"/>
    <lineage>
        <taxon>Eukaryota</taxon>
        <taxon>Metazoa</taxon>
        <taxon>Ecdysozoa</taxon>
        <taxon>Nematoda</taxon>
        <taxon>Chromadorea</taxon>
        <taxon>Rhabditida</taxon>
        <taxon>Rhabditina</taxon>
        <taxon>Rhabditomorpha</taxon>
        <taxon>Strongyloidea</taxon>
        <taxon>Metastrongylidae</taxon>
        <taxon>Angiostrongylus</taxon>
    </lineage>
</organism>
<sequence>MKTAVSAPTIGYYGGFSESRKVFGEEGDFVTAPELTQLFGELVGVWCYYELANTGYHGPWQLVECGPGTGQLMRDILRALVNFQEKNVSVHLVECSDALIEQQERLLCGPCGSLPSSESPETIPIQFSVFVSNEFLDSLPVHQFSRDSNGTWNEIYVNIDKANELCFMRSKGENLHTRGLIPDNIRHDGQRIHWECSPEAGTFINQTTERIIYNGGFGIIFDYGHDGSRNDLSFRGYKKHEQVHPLSQPGAIDLTADVNFGYLKSLVADRAAVYGPNTQREFLGQMGVELRLRRLLKSCNDREKQESLIKSYNFLMGDMGERFLTISIFPKTLSGILEQRGGPAGFALPLSSHSKSQTK</sequence>
<protein>
    <recommendedName>
        <fullName evidence="7">Protein arginine methyltransferase NDUFAF7</fullName>
        <ecNumber evidence="7">2.1.1.320</ecNumber>
    </recommendedName>
</protein>
<dbReference type="InterPro" id="IPR029063">
    <property type="entry name" value="SAM-dependent_MTases_sf"/>
</dbReference>
<evidence type="ECO:0000256" key="5">
    <source>
        <dbReference type="ARBA" id="ARBA00023128"/>
    </source>
</evidence>
<evidence type="ECO:0000313" key="9">
    <source>
        <dbReference type="Proteomes" id="UP000267027"/>
    </source>
</evidence>
<accession>A0A0R3PFI2</accession>
<dbReference type="EMBL" id="UYYA01000716">
    <property type="protein sequence ID" value="VDM54530.1"/>
    <property type="molecule type" value="Genomic_DNA"/>
</dbReference>
<evidence type="ECO:0000256" key="7">
    <source>
        <dbReference type="RuleBase" id="RU364114"/>
    </source>
</evidence>
<keyword evidence="9" id="KW-1185">Reference proteome</keyword>
<keyword evidence="5 7" id="KW-0496">Mitochondrion</keyword>
<dbReference type="AlphaFoldDB" id="A0A0R3PFI2"/>
<dbReference type="GO" id="GO:0035243">
    <property type="term" value="F:protein-arginine omega-N symmetric methyltransferase activity"/>
    <property type="evidence" value="ECO:0007669"/>
    <property type="project" value="UniProtKB-EC"/>
</dbReference>
<comment type="subcellular location">
    <subcellularLocation>
        <location evidence="1 7">Mitochondrion</location>
    </subcellularLocation>
</comment>
<evidence type="ECO:0000256" key="3">
    <source>
        <dbReference type="ARBA" id="ARBA00022603"/>
    </source>
</evidence>
<gene>
    <name evidence="8" type="ORF">ACOC_LOCUS2945</name>
</gene>
<evidence type="ECO:0000256" key="4">
    <source>
        <dbReference type="ARBA" id="ARBA00022679"/>
    </source>
</evidence>
<dbReference type="PANTHER" id="PTHR12049:SF7">
    <property type="entry name" value="PROTEIN ARGININE METHYLTRANSFERASE NDUFAF7, MITOCHONDRIAL"/>
    <property type="match status" value="1"/>
</dbReference>
<keyword evidence="3 7" id="KW-0489">Methyltransferase</keyword>
<dbReference type="OMA" id="YYHPQRN"/>
<dbReference type="InterPro" id="IPR038375">
    <property type="entry name" value="NDUFAF7_sf"/>
</dbReference>
<comment type="similarity">
    <text evidence="2 7">Belongs to the NDUFAF7 family.</text>
</comment>
<evidence type="ECO:0000256" key="1">
    <source>
        <dbReference type="ARBA" id="ARBA00004173"/>
    </source>
</evidence>
<name>A0A0R3PFI2_ANGCS</name>
<dbReference type="GO" id="GO:0005739">
    <property type="term" value="C:mitochondrion"/>
    <property type="evidence" value="ECO:0007669"/>
    <property type="project" value="UniProtKB-SubCell"/>
</dbReference>
<comment type="catalytic activity">
    <reaction evidence="6 7">
        <text>L-arginyl-[protein] + 2 S-adenosyl-L-methionine = N(omega),N(omega)'-dimethyl-L-arginyl-[protein] + 2 S-adenosyl-L-homocysteine + 2 H(+)</text>
        <dbReference type="Rhea" id="RHEA:48108"/>
        <dbReference type="Rhea" id="RHEA-COMP:10532"/>
        <dbReference type="Rhea" id="RHEA-COMP:11992"/>
        <dbReference type="ChEBI" id="CHEBI:15378"/>
        <dbReference type="ChEBI" id="CHEBI:29965"/>
        <dbReference type="ChEBI" id="CHEBI:57856"/>
        <dbReference type="ChEBI" id="CHEBI:59789"/>
        <dbReference type="ChEBI" id="CHEBI:88221"/>
        <dbReference type="EC" id="2.1.1.320"/>
    </reaction>
</comment>
<evidence type="ECO:0000313" key="8">
    <source>
        <dbReference type="EMBL" id="VDM54530.1"/>
    </source>
</evidence>